<dbReference type="EMBL" id="JWJG01000028">
    <property type="protein sequence ID" value="KIF79822.1"/>
    <property type="molecule type" value="Genomic_DNA"/>
</dbReference>
<evidence type="ECO:0000313" key="2">
    <source>
        <dbReference type="Proteomes" id="UP000031572"/>
    </source>
</evidence>
<keyword evidence="2" id="KW-1185">Reference proteome</keyword>
<sequence length="172" mass="19296">MVTSRSKRWNGNFDSLPVEYLKAVMAKMVDYGDRVQFSRVSIGAEPSYQIITSLDKTMAFDRNHHLLRPSEEEFAGANATSVYTLDQVKAAIAGVRTASSVRGARVVRASGTPRTSAARLEEQFAAQRYEYFKNNRQTLPSTISEHSDEITTLMKQGKSVEEAFGEVLKKYF</sequence>
<evidence type="ECO:0000313" key="1">
    <source>
        <dbReference type="EMBL" id="KIF79822.1"/>
    </source>
</evidence>
<dbReference type="OrthoDB" id="8682935at2"/>
<dbReference type="Proteomes" id="UP000031572">
    <property type="component" value="Unassembled WGS sequence"/>
</dbReference>
<dbReference type="AlphaFoldDB" id="A0A0C1YH25"/>
<name>A0A0C1YH25_9BURK</name>
<accession>A0A0C1YH25</accession>
<comment type="caution">
    <text evidence="1">The sequence shown here is derived from an EMBL/GenBank/DDBJ whole genome shotgun (WGS) entry which is preliminary data.</text>
</comment>
<reference evidence="1 2" key="1">
    <citation type="submission" date="2014-12" db="EMBL/GenBank/DDBJ databases">
        <title>Denitrispirillum autotrophicum gen. nov., sp. nov., Denitrifying, Facultatively Autotrophic Bacteria Isolated from Rice Paddy Soil.</title>
        <authorList>
            <person name="Ishii S."/>
            <person name="Ashida N."/>
            <person name="Ohno H."/>
            <person name="Otsuka S."/>
            <person name="Yokota A."/>
            <person name="Senoo K."/>
        </authorList>
    </citation>
    <scope>NUCLEOTIDE SEQUENCE [LARGE SCALE GENOMIC DNA]</scope>
    <source>
        <strain evidence="1 2">TSA66</strain>
    </source>
</reference>
<protein>
    <submittedName>
        <fullName evidence="1">Uncharacterized protein</fullName>
    </submittedName>
</protein>
<dbReference type="RefSeq" id="WP_040038735.1">
    <property type="nucleotide sequence ID" value="NZ_JWJG01000028.1"/>
</dbReference>
<gene>
    <name evidence="1" type="ORF">TSA66_01610</name>
</gene>
<organism evidence="1 2">
    <name type="scientific">Noviherbaspirillum autotrophicum</name>
    <dbReference type="NCBI Taxonomy" id="709839"/>
    <lineage>
        <taxon>Bacteria</taxon>
        <taxon>Pseudomonadati</taxon>
        <taxon>Pseudomonadota</taxon>
        <taxon>Betaproteobacteria</taxon>
        <taxon>Burkholderiales</taxon>
        <taxon>Oxalobacteraceae</taxon>
        <taxon>Noviherbaspirillum</taxon>
    </lineage>
</organism>
<proteinExistence type="predicted"/>